<feature type="domain" description="HAMP" evidence="14">
    <location>
        <begin position="253"/>
        <end position="315"/>
    </location>
</feature>
<evidence type="ECO:0000256" key="1">
    <source>
        <dbReference type="ARBA" id="ARBA00000085"/>
    </source>
</evidence>
<evidence type="ECO:0000313" key="15">
    <source>
        <dbReference type="EMBL" id="MDR6269865.1"/>
    </source>
</evidence>
<dbReference type="SUPFAM" id="SSF55874">
    <property type="entry name" value="ATPase domain of HSP90 chaperone/DNA topoisomerase II/histidine kinase"/>
    <property type="match status" value="1"/>
</dbReference>
<evidence type="ECO:0000256" key="7">
    <source>
        <dbReference type="ARBA" id="ARBA00022777"/>
    </source>
</evidence>
<keyword evidence="16" id="KW-1185">Reference proteome</keyword>
<dbReference type="CDD" id="cd00082">
    <property type="entry name" value="HisKA"/>
    <property type="match status" value="1"/>
</dbReference>
<dbReference type="GO" id="GO:0004673">
    <property type="term" value="F:protein histidine kinase activity"/>
    <property type="evidence" value="ECO:0007669"/>
    <property type="project" value="UniProtKB-EC"/>
</dbReference>
<comment type="subcellular location">
    <subcellularLocation>
        <location evidence="2">Cell membrane</location>
    </subcellularLocation>
</comment>
<comment type="catalytic activity">
    <reaction evidence="1">
        <text>ATP + protein L-histidine = ADP + protein N-phospho-L-histidine.</text>
        <dbReference type="EC" id="2.7.13.3"/>
    </reaction>
</comment>
<feature type="transmembrane region" description="Helical" evidence="12">
    <location>
        <begin position="227"/>
        <end position="252"/>
    </location>
</feature>
<dbReference type="RefSeq" id="WP_309798525.1">
    <property type="nucleotide sequence ID" value="NZ_BAAAHY010000005.1"/>
</dbReference>
<evidence type="ECO:0000256" key="11">
    <source>
        <dbReference type="SAM" id="MobiDB-lite"/>
    </source>
</evidence>
<keyword evidence="8 12" id="KW-1133">Transmembrane helix</keyword>
<dbReference type="InterPro" id="IPR004358">
    <property type="entry name" value="Sig_transdc_His_kin-like_C"/>
</dbReference>
<keyword evidence="9" id="KW-0902">Two-component regulatory system</keyword>
<dbReference type="InterPro" id="IPR003661">
    <property type="entry name" value="HisK_dim/P_dom"/>
</dbReference>
<dbReference type="InterPro" id="IPR003594">
    <property type="entry name" value="HATPase_dom"/>
</dbReference>
<dbReference type="SUPFAM" id="SSF47384">
    <property type="entry name" value="Homodimeric domain of signal transducing histidine kinase"/>
    <property type="match status" value="1"/>
</dbReference>
<dbReference type="SMART" id="SM00388">
    <property type="entry name" value="HisKA"/>
    <property type="match status" value="1"/>
</dbReference>
<keyword evidence="4" id="KW-0597">Phosphoprotein</keyword>
<evidence type="ECO:0000256" key="12">
    <source>
        <dbReference type="SAM" id="Phobius"/>
    </source>
</evidence>
<dbReference type="PROSITE" id="PS50109">
    <property type="entry name" value="HIS_KIN"/>
    <property type="match status" value="1"/>
</dbReference>
<feature type="compositionally biased region" description="Low complexity" evidence="11">
    <location>
        <begin position="49"/>
        <end position="58"/>
    </location>
</feature>
<dbReference type="InterPro" id="IPR036097">
    <property type="entry name" value="HisK_dim/P_sf"/>
</dbReference>
<organism evidence="15 16">
    <name type="scientific">Arthrobacter russicus</name>
    <dbReference type="NCBI Taxonomy" id="172040"/>
    <lineage>
        <taxon>Bacteria</taxon>
        <taxon>Bacillati</taxon>
        <taxon>Actinomycetota</taxon>
        <taxon>Actinomycetes</taxon>
        <taxon>Micrococcales</taxon>
        <taxon>Micrococcaceae</taxon>
        <taxon>Arthrobacter</taxon>
    </lineage>
</organism>
<feature type="transmembrane region" description="Helical" evidence="12">
    <location>
        <begin position="82"/>
        <end position="105"/>
    </location>
</feature>
<evidence type="ECO:0000256" key="2">
    <source>
        <dbReference type="ARBA" id="ARBA00004236"/>
    </source>
</evidence>
<dbReference type="PRINTS" id="PR00344">
    <property type="entry name" value="BCTRLSENSOR"/>
</dbReference>
<dbReference type="Pfam" id="PF00512">
    <property type="entry name" value="HisKA"/>
    <property type="match status" value="1"/>
</dbReference>
<dbReference type="SMART" id="SM00387">
    <property type="entry name" value="HATPase_c"/>
    <property type="match status" value="1"/>
</dbReference>
<dbReference type="InterPro" id="IPR005467">
    <property type="entry name" value="His_kinase_dom"/>
</dbReference>
<gene>
    <name evidence="15" type="ORF">JOE69_002103</name>
</gene>
<keyword evidence="5 15" id="KW-0808">Transferase</keyword>
<name>A0ABU1JBT1_9MICC</name>
<evidence type="ECO:0000256" key="10">
    <source>
        <dbReference type="ARBA" id="ARBA00023136"/>
    </source>
</evidence>
<dbReference type="SMART" id="SM00304">
    <property type="entry name" value="HAMP"/>
    <property type="match status" value="1"/>
</dbReference>
<dbReference type="EC" id="2.7.13.3" evidence="3"/>
<evidence type="ECO:0000259" key="14">
    <source>
        <dbReference type="PROSITE" id="PS50885"/>
    </source>
</evidence>
<dbReference type="CDD" id="cd00075">
    <property type="entry name" value="HATPase"/>
    <property type="match status" value="1"/>
</dbReference>
<evidence type="ECO:0000313" key="16">
    <source>
        <dbReference type="Proteomes" id="UP001185069"/>
    </source>
</evidence>
<dbReference type="Proteomes" id="UP001185069">
    <property type="component" value="Unassembled WGS sequence"/>
</dbReference>
<feature type="domain" description="Histidine kinase" evidence="13">
    <location>
        <begin position="330"/>
        <end position="544"/>
    </location>
</feature>
<keyword evidence="10 12" id="KW-0472">Membrane</keyword>
<dbReference type="Gene3D" id="6.10.340.10">
    <property type="match status" value="1"/>
</dbReference>
<sequence length="544" mass="58277">MSSEQDPKAVGPEPAPEQISPGGPVPEPQNSTPADSDHLAGSASGGPGSPAKGGDSAGWAAKWRRELPDWARPSHWNLRTKMVLATLSLLTAICFIVGLVCYLTISITLNAQLNASLTDASARVTATYKFGTSIDKIPGIRPGTMFAVVQDGALRGNLQYLTNQPEQTGSFTLSTRDQNALLTITPSKDAVDRKFDFGEFRVIARTMPDGNLVITGLPTGDLHETQAALLLTIVLVSASGLIAMGLVGAVIIRRAMAPLDKLAAVATRVSQLPLDEGEVKLAERVPPSAANNFTEIGTVGLALNRMLDNVAFALQSRQRSETKVRQFVADASHELRTPLTAIRGYTEMLKMTEDLSPSGEKSLSRVESQSKRMGAMVEDLLTLARLDEGKPLELKDTEMTQLVVETVNDMKVAITDHNWRLDLPSDPFIIKADAGAIRQVLLNLLSNAAKHTDAGTTVTTSLKLVEGDLLRLTVADNGPGIPEEFQAAIFDRFSRVDAARSGHDGTTGLGLSIVQAIVQAHGGRISLRSVPGKTEFMVDLPRKR</sequence>
<proteinExistence type="predicted"/>
<dbReference type="Pfam" id="PF02518">
    <property type="entry name" value="HATPase_c"/>
    <property type="match status" value="1"/>
</dbReference>
<comment type="caution">
    <text evidence="15">The sequence shown here is derived from an EMBL/GenBank/DDBJ whole genome shotgun (WGS) entry which is preliminary data.</text>
</comment>
<dbReference type="Gene3D" id="3.30.565.10">
    <property type="entry name" value="Histidine kinase-like ATPase, C-terminal domain"/>
    <property type="match status" value="1"/>
</dbReference>
<dbReference type="CDD" id="cd06225">
    <property type="entry name" value="HAMP"/>
    <property type="match status" value="1"/>
</dbReference>
<keyword evidence="6 12" id="KW-0812">Transmembrane</keyword>
<dbReference type="InterPro" id="IPR003660">
    <property type="entry name" value="HAMP_dom"/>
</dbReference>
<evidence type="ECO:0000256" key="3">
    <source>
        <dbReference type="ARBA" id="ARBA00012438"/>
    </source>
</evidence>
<feature type="region of interest" description="Disordered" evidence="11">
    <location>
        <begin position="1"/>
        <end position="58"/>
    </location>
</feature>
<dbReference type="PROSITE" id="PS50885">
    <property type="entry name" value="HAMP"/>
    <property type="match status" value="1"/>
</dbReference>
<keyword evidence="7 15" id="KW-0418">Kinase</keyword>
<reference evidence="15 16" key="1">
    <citation type="submission" date="2023-07" db="EMBL/GenBank/DDBJ databases">
        <title>Sequencing the genomes of 1000 actinobacteria strains.</title>
        <authorList>
            <person name="Klenk H.-P."/>
        </authorList>
    </citation>
    <scope>NUCLEOTIDE SEQUENCE [LARGE SCALE GENOMIC DNA]</scope>
    <source>
        <strain evidence="15 16">DSM 14555</strain>
    </source>
</reference>
<protein>
    <recommendedName>
        <fullName evidence="3">histidine kinase</fullName>
        <ecNumber evidence="3">2.7.13.3</ecNumber>
    </recommendedName>
</protein>
<evidence type="ECO:0000256" key="8">
    <source>
        <dbReference type="ARBA" id="ARBA00022989"/>
    </source>
</evidence>
<dbReference type="InterPro" id="IPR036890">
    <property type="entry name" value="HATPase_C_sf"/>
</dbReference>
<accession>A0ABU1JBT1</accession>
<evidence type="ECO:0000259" key="13">
    <source>
        <dbReference type="PROSITE" id="PS50109"/>
    </source>
</evidence>
<dbReference type="InterPro" id="IPR050428">
    <property type="entry name" value="TCS_sensor_his_kinase"/>
</dbReference>
<evidence type="ECO:0000256" key="4">
    <source>
        <dbReference type="ARBA" id="ARBA00022553"/>
    </source>
</evidence>
<dbReference type="Gene3D" id="1.10.287.130">
    <property type="match status" value="1"/>
</dbReference>
<evidence type="ECO:0000256" key="6">
    <source>
        <dbReference type="ARBA" id="ARBA00022692"/>
    </source>
</evidence>
<dbReference type="PANTHER" id="PTHR45436:SF5">
    <property type="entry name" value="SENSOR HISTIDINE KINASE TRCS"/>
    <property type="match status" value="1"/>
</dbReference>
<dbReference type="PANTHER" id="PTHR45436">
    <property type="entry name" value="SENSOR HISTIDINE KINASE YKOH"/>
    <property type="match status" value="1"/>
</dbReference>
<evidence type="ECO:0000256" key="5">
    <source>
        <dbReference type="ARBA" id="ARBA00022679"/>
    </source>
</evidence>
<evidence type="ECO:0000256" key="9">
    <source>
        <dbReference type="ARBA" id="ARBA00023012"/>
    </source>
</evidence>
<dbReference type="EMBL" id="JAVDQF010000001">
    <property type="protein sequence ID" value="MDR6269865.1"/>
    <property type="molecule type" value="Genomic_DNA"/>
</dbReference>